<dbReference type="GO" id="GO:0003887">
    <property type="term" value="F:DNA-directed DNA polymerase activity"/>
    <property type="evidence" value="ECO:0007669"/>
    <property type="project" value="UniProtKB-KW"/>
</dbReference>
<evidence type="ECO:0000256" key="2">
    <source>
        <dbReference type="ARBA" id="ARBA00022578"/>
    </source>
</evidence>
<comment type="function">
    <text evidence="1">The aspartyl protease (PR) mediates the proteolytic cleavages of the Gag and Gag-Pol polyproteins after assembly of the VLP.</text>
</comment>
<dbReference type="InterPro" id="IPR054722">
    <property type="entry name" value="PolX-like_BBD"/>
</dbReference>
<evidence type="ECO:0000256" key="15">
    <source>
        <dbReference type="ARBA" id="ARBA00022918"/>
    </source>
</evidence>
<keyword evidence="6" id="KW-0540">Nuclease</keyword>
<dbReference type="GO" id="GO:0008233">
    <property type="term" value="F:peptidase activity"/>
    <property type="evidence" value="ECO:0007669"/>
    <property type="project" value="UniProtKB-KW"/>
</dbReference>
<keyword evidence="16" id="KW-0239">DNA-directed DNA polymerase</keyword>
<dbReference type="Proteomes" id="UP000235388">
    <property type="component" value="Unassembled WGS sequence"/>
</dbReference>
<keyword evidence="2" id="KW-0815">Transposition</keyword>
<accession>A0A2N5SZ74</accession>
<protein>
    <recommendedName>
        <fullName evidence="21">Integrase catalytic domain-containing protein</fullName>
    </recommendedName>
</protein>
<keyword evidence="5" id="KW-0548">Nucleotidyltransferase</keyword>
<evidence type="ECO:0000256" key="20">
    <source>
        <dbReference type="ARBA" id="ARBA00049244"/>
    </source>
</evidence>
<dbReference type="GO" id="GO:0046872">
    <property type="term" value="F:metal ion binding"/>
    <property type="evidence" value="ECO:0007669"/>
    <property type="project" value="UniProtKB-KW"/>
</dbReference>
<keyword evidence="11" id="KW-0067">ATP-binding</keyword>
<dbReference type="GO" id="GO:0006508">
    <property type="term" value="P:proteolysis"/>
    <property type="evidence" value="ECO:0007669"/>
    <property type="project" value="UniProtKB-KW"/>
</dbReference>
<dbReference type="STRING" id="200324.A0A2N5SZ74"/>
<dbReference type="InterPro" id="IPR036397">
    <property type="entry name" value="RNaseH_sf"/>
</dbReference>
<dbReference type="InterPro" id="IPR001584">
    <property type="entry name" value="Integrase_cat-core"/>
</dbReference>
<evidence type="ECO:0000313" key="22">
    <source>
        <dbReference type="EMBL" id="PLW18541.1"/>
    </source>
</evidence>
<dbReference type="PANTHER" id="PTHR42648:SF11">
    <property type="entry name" value="TRANSPOSON TY4-P GAG-POL POLYPROTEIN"/>
    <property type="match status" value="1"/>
</dbReference>
<comment type="catalytic activity">
    <reaction evidence="19">
        <text>DNA(n) + a 2'-deoxyribonucleoside 5'-triphosphate = DNA(n+1) + diphosphate</text>
        <dbReference type="Rhea" id="RHEA:22508"/>
        <dbReference type="Rhea" id="RHEA-COMP:17339"/>
        <dbReference type="Rhea" id="RHEA-COMP:17340"/>
        <dbReference type="ChEBI" id="CHEBI:33019"/>
        <dbReference type="ChEBI" id="CHEBI:61560"/>
        <dbReference type="ChEBI" id="CHEBI:173112"/>
        <dbReference type="EC" id="2.7.7.49"/>
    </reaction>
</comment>
<evidence type="ECO:0000256" key="18">
    <source>
        <dbReference type="ARBA" id="ARBA00023172"/>
    </source>
</evidence>
<proteinExistence type="predicted"/>
<evidence type="ECO:0000256" key="10">
    <source>
        <dbReference type="ARBA" id="ARBA00022801"/>
    </source>
</evidence>
<keyword evidence="15" id="KW-0695">RNA-directed DNA polymerase</keyword>
<keyword evidence="7" id="KW-0479">Metal-binding</keyword>
<dbReference type="GO" id="GO:0003964">
    <property type="term" value="F:RNA-directed DNA polymerase activity"/>
    <property type="evidence" value="ECO:0007669"/>
    <property type="project" value="UniProtKB-KW"/>
</dbReference>
<comment type="caution">
    <text evidence="22">The sequence shown here is derived from an EMBL/GenBank/DDBJ whole genome shotgun (WGS) entry which is preliminary data.</text>
</comment>
<organism evidence="22 23">
    <name type="scientific">Puccinia coronata f. sp. avenae</name>
    <dbReference type="NCBI Taxonomy" id="200324"/>
    <lineage>
        <taxon>Eukaryota</taxon>
        <taxon>Fungi</taxon>
        <taxon>Dikarya</taxon>
        <taxon>Basidiomycota</taxon>
        <taxon>Pucciniomycotina</taxon>
        <taxon>Pucciniomycetes</taxon>
        <taxon>Pucciniales</taxon>
        <taxon>Pucciniaceae</taxon>
        <taxon>Puccinia</taxon>
    </lineage>
</organism>
<dbReference type="SUPFAM" id="SSF53098">
    <property type="entry name" value="Ribonuclease H-like"/>
    <property type="match status" value="1"/>
</dbReference>
<keyword evidence="18" id="KW-0233">DNA recombination</keyword>
<evidence type="ECO:0000256" key="5">
    <source>
        <dbReference type="ARBA" id="ARBA00022695"/>
    </source>
</evidence>
<evidence type="ECO:0000256" key="4">
    <source>
        <dbReference type="ARBA" id="ARBA00022670"/>
    </source>
</evidence>
<reference evidence="22 23" key="1">
    <citation type="submission" date="2017-11" db="EMBL/GenBank/DDBJ databases">
        <title>De novo assembly and phasing of dikaryotic genomes from two isolates of Puccinia coronata f. sp. avenae, the causal agent of oat crown rust.</title>
        <authorList>
            <person name="Miller M.E."/>
            <person name="Zhang Y."/>
            <person name="Omidvar V."/>
            <person name="Sperschneider J."/>
            <person name="Schwessinger B."/>
            <person name="Raley C."/>
            <person name="Palmer J.M."/>
            <person name="Garnica D."/>
            <person name="Upadhyaya N."/>
            <person name="Rathjen J."/>
            <person name="Taylor J.M."/>
            <person name="Park R.F."/>
            <person name="Dodds P.N."/>
            <person name="Hirsch C.D."/>
            <person name="Kianian S.F."/>
            <person name="Figueroa M."/>
        </authorList>
    </citation>
    <scope>NUCLEOTIDE SEQUENCE [LARGE SCALE GENOMIC DNA]</scope>
    <source>
        <strain evidence="22">12NC29</strain>
    </source>
</reference>
<dbReference type="AlphaFoldDB" id="A0A2N5SZ74"/>
<evidence type="ECO:0000256" key="16">
    <source>
        <dbReference type="ARBA" id="ARBA00022932"/>
    </source>
</evidence>
<dbReference type="EMBL" id="PGCJ01000829">
    <property type="protein sequence ID" value="PLW18541.1"/>
    <property type="molecule type" value="Genomic_DNA"/>
</dbReference>
<dbReference type="OrthoDB" id="7691805at2759"/>
<gene>
    <name evidence="22" type="ORF">PCANC_16164</name>
</gene>
<evidence type="ECO:0000313" key="23">
    <source>
        <dbReference type="Proteomes" id="UP000235388"/>
    </source>
</evidence>
<dbReference type="Pfam" id="PF22936">
    <property type="entry name" value="Pol_BBD"/>
    <property type="match status" value="1"/>
</dbReference>
<name>A0A2N5SZ74_9BASI</name>
<dbReference type="InterPro" id="IPR012337">
    <property type="entry name" value="RNaseH-like_sf"/>
</dbReference>
<dbReference type="Gene3D" id="3.30.420.10">
    <property type="entry name" value="Ribonuclease H-like superfamily/Ribonuclease H"/>
    <property type="match status" value="1"/>
</dbReference>
<dbReference type="GO" id="GO:0005524">
    <property type="term" value="F:ATP binding"/>
    <property type="evidence" value="ECO:0007669"/>
    <property type="project" value="UniProtKB-KW"/>
</dbReference>
<dbReference type="InterPro" id="IPR039537">
    <property type="entry name" value="Retrotran_Ty1/copia-like"/>
</dbReference>
<dbReference type="GO" id="GO:0015074">
    <property type="term" value="P:DNA integration"/>
    <property type="evidence" value="ECO:0007669"/>
    <property type="project" value="UniProtKB-KW"/>
</dbReference>
<dbReference type="GO" id="GO:0004519">
    <property type="term" value="F:endonuclease activity"/>
    <property type="evidence" value="ECO:0007669"/>
    <property type="project" value="UniProtKB-KW"/>
</dbReference>
<feature type="domain" description="Integrase catalytic" evidence="21">
    <location>
        <begin position="133"/>
        <end position="271"/>
    </location>
</feature>
<keyword evidence="12" id="KW-0460">Magnesium</keyword>
<evidence type="ECO:0000256" key="19">
    <source>
        <dbReference type="ARBA" id="ARBA00048173"/>
    </source>
</evidence>
<dbReference type="GO" id="GO:0003723">
    <property type="term" value="F:RNA binding"/>
    <property type="evidence" value="ECO:0007669"/>
    <property type="project" value="UniProtKB-KW"/>
</dbReference>
<evidence type="ECO:0000256" key="9">
    <source>
        <dbReference type="ARBA" id="ARBA00022759"/>
    </source>
</evidence>
<keyword evidence="13" id="KW-0694">RNA-binding</keyword>
<evidence type="ECO:0000256" key="3">
    <source>
        <dbReference type="ARBA" id="ARBA00022612"/>
    </source>
</evidence>
<keyword evidence="9" id="KW-0255">Endonuclease</keyword>
<evidence type="ECO:0000256" key="11">
    <source>
        <dbReference type="ARBA" id="ARBA00022840"/>
    </source>
</evidence>
<dbReference type="GO" id="GO:0005634">
    <property type="term" value="C:nucleus"/>
    <property type="evidence" value="ECO:0007669"/>
    <property type="project" value="UniProtKB-ARBA"/>
</dbReference>
<dbReference type="PANTHER" id="PTHR42648">
    <property type="entry name" value="TRANSPOSASE, PUTATIVE-RELATED"/>
    <property type="match status" value="1"/>
</dbReference>
<evidence type="ECO:0000256" key="8">
    <source>
        <dbReference type="ARBA" id="ARBA00022741"/>
    </source>
</evidence>
<evidence type="ECO:0000256" key="13">
    <source>
        <dbReference type="ARBA" id="ARBA00022884"/>
    </source>
</evidence>
<evidence type="ECO:0000256" key="6">
    <source>
        <dbReference type="ARBA" id="ARBA00022722"/>
    </source>
</evidence>
<sequence length="271" mass="29577">MLNDTRFFLELKPITIDIATGNKSDNHQLRAVAKGTATIRTPGGQMLVLREALYVPNITRNLLSLVQLVQHAAHIVASPTGFTVQIDGHQILEVDTSNLIFEMVGITHAPQEATANLTVVPQPAKESLTHFKDVHAPLQAIHADLVGPISPPTNAGARYFMTIVDQYSGHIHVNILVNKSNALEAITKYKAAIENQTNLTIKKLISDGGGEFVSGALSKILASAGIKHIILLPYTPQHNGYAERANQTVIEMTRTMMMQANLAPEWWGEEV</sequence>
<comment type="catalytic activity">
    <reaction evidence="20">
        <text>DNA(n) + a 2'-deoxyribonucleoside 5'-triphosphate = DNA(n+1) + diphosphate</text>
        <dbReference type="Rhea" id="RHEA:22508"/>
        <dbReference type="Rhea" id="RHEA-COMP:17339"/>
        <dbReference type="Rhea" id="RHEA-COMP:17340"/>
        <dbReference type="ChEBI" id="CHEBI:33019"/>
        <dbReference type="ChEBI" id="CHEBI:61560"/>
        <dbReference type="ChEBI" id="CHEBI:173112"/>
        <dbReference type="EC" id="2.7.7.7"/>
    </reaction>
</comment>
<keyword evidence="4" id="KW-0645">Protease</keyword>
<keyword evidence="8" id="KW-0547">Nucleotide-binding</keyword>
<evidence type="ECO:0000256" key="1">
    <source>
        <dbReference type="ARBA" id="ARBA00002180"/>
    </source>
</evidence>
<keyword evidence="3" id="KW-1188">Viral release from host cell</keyword>
<keyword evidence="16" id="KW-0808">Transferase</keyword>
<dbReference type="GO" id="GO:0006310">
    <property type="term" value="P:DNA recombination"/>
    <property type="evidence" value="ECO:0007669"/>
    <property type="project" value="UniProtKB-KW"/>
</dbReference>
<evidence type="ECO:0000256" key="17">
    <source>
        <dbReference type="ARBA" id="ARBA00023113"/>
    </source>
</evidence>
<evidence type="ECO:0000256" key="14">
    <source>
        <dbReference type="ARBA" id="ARBA00022908"/>
    </source>
</evidence>
<evidence type="ECO:0000256" key="12">
    <source>
        <dbReference type="ARBA" id="ARBA00022842"/>
    </source>
</evidence>
<keyword evidence="14" id="KW-0229">DNA integration</keyword>
<dbReference type="PROSITE" id="PS50994">
    <property type="entry name" value="INTEGRASE"/>
    <property type="match status" value="1"/>
</dbReference>
<keyword evidence="17" id="KW-0917">Virion maturation</keyword>
<keyword evidence="23" id="KW-1185">Reference proteome</keyword>
<dbReference type="Pfam" id="PF00665">
    <property type="entry name" value="rve"/>
    <property type="match status" value="1"/>
</dbReference>
<evidence type="ECO:0000256" key="7">
    <source>
        <dbReference type="ARBA" id="ARBA00022723"/>
    </source>
</evidence>
<evidence type="ECO:0000259" key="21">
    <source>
        <dbReference type="PROSITE" id="PS50994"/>
    </source>
</evidence>
<dbReference type="GO" id="GO:0032196">
    <property type="term" value="P:transposition"/>
    <property type="evidence" value="ECO:0007669"/>
    <property type="project" value="UniProtKB-KW"/>
</dbReference>
<keyword evidence="10" id="KW-0378">Hydrolase</keyword>